<dbReference type="AlphaFoldDB" id="A0A953T0G8"/>
<comment type="caution">
    <text evidence="2">The sequence shown here is derived from an EMBL/GenBank/DDBJ whole genome shotgun (WGS) entry which is preliminary data.</text>
</comment>
<dbReference type="RefSeq" id="WP_259659531.1">
    <property type="nucleotide sequence ID" value="NZ_JAHXRI010000001.1"/>
</dbReference>
<accession>A0A953T0G8</accession>
<feature type="compositionally biased region" description="Polar residues" evidence="1">
    <location>
        <begin position="56"/>
        <end position="65"/>
    </location>
</feature>
<name>A0A953T0G8_9BURK</name>
<gene>
    <name evidence="2" type="ORF">KZZ10_00495</name>
</gene>
<evidence type="ECO:0000313" key="2">
    <source>
        <dbReference type="EMBL" id="MBZ1349113.1"/>
    </source>
</evidence>
<organism evidence="2 3">
    <name type="scientific">Zwartia hollandica</name>
    <dbReference type="NCBI Taxonomy" id="324606"/>
    <lineage>
        <taxon>Bacteria</taxon>
        <taxon>Pseudomonadati</taxon>
        <taxon>Pseudomonadota</taxon>
        <taxon>Betaproteobacteria</taxon>
        <taxon>Burkholderiales</taxon>
        <taxon>Alcaligenaceae</taxon>
        <taxon>Zwartia</taxon>
    </lineage>
</organism>
<sequence length="152" mass="16408">MSHPNKGTLLSLFSDEESQIPSVGGTKDGDENHGAKQRARPQALKNISKQPAKRGGSSQKSSIGMTSPLPGQGFLPGLSRRGRPRLAVAISPVERTAEHRRKRIEAGAKRVEIILDKDVSLALDALAEHYKEPRSEVISTLIAKAATKVLKK</sequence>
<protein>
    <submittedName>
        <fullName evidence="2">Uncharacterized protein</fullName>
    </submittedName>
</protein>
<feature type="region of interest" description="Disordered" evidence="1">
    <location>
        <begin position="1"/>
        <end position="81"/>
    </location>
</feature>
<dbReference type="Proteomes" id="UP000739565">
    <property type="component" value="Unassembled WGS sequence"/>
</dbReference>
<proteinExistence type="predicted"/>
<reference evidence="2" key="1">
    <citation type="submission" date="2021-07" db="EMBL/GenBank/DDBJ databases">
        <title>New genus and species of the family Alcaligenaceae.</title>
        <authorList>
            <person name="Hahn M.W."/>
        </authorList>
    </citation>
    <scope>NUCLEOTIDE SEQUENCE</scope>
    <source>
        <strain evidence="2">LF4-65</strain>
    </source>
</reference>
<keyword evidence="3" id="KW-1185">Reference proteome</keyword>
<dbReference type="EMBL" id="JAHXRI010000001">
    <property type="protein sequence ID" value="MBZ1349113.1"/>
    <property type="molecule type" value="Genomic_DNA"/>
</dbReference>
<evidence type="ECO:0000256" key="1">
    <source>
        <dbReference type="SAM" id="MobiDB-lite"/>
    </source>
</evidence>
<evidence type="ECO:0000313" key="3">
    <source>
        <dbReference type="Proteomes" id="UP000739565"/>
    </source>
</evidence>